<feature type="region of interest" description="Disordered" evidence="1">
    <location>
        <begin position="194"/>
        <end position="223"/>
    </location>
</feature>
<accession>A0A8H4PIJ1</accession>
<evidence type="ECO:0000313" key="2">
    <source>
        <dbReference type="EMBL" id="KAF4471757.1"/>
    </source>
</evidence>
<dbReference type="EMBL" id="JAADYS010000169">
    <property type="protein sequence ID" value="KAF4471757.1"/>
    <property type="molecule type" value="Genomic_DNA"/>
</dbReference>
<protein>
    <submittedName>
        <fullName evidence="2">Uncharacterized protein</fullName>
    </submittedName>
</protein>
<evidence type="ECO:0000256" key="1">
    <source>
        <dbReference type="SAM" id="MobiDB-lite"/>
    </source>
</evidence>
<sequence>MGTCFSTKLTSTPNKFQAACEWPEIFPFHTQCTTTASQTSPDIDTTLATTMPKEQYQKKTQAKPKSGLTLVDSMVLKTVKQPDSTRPGLSTHSNSGGGGAQFNIFTQVNETQKTIALKVNNEDSWREAYRTVSAMNPSAPVGAVVFSIMPKGLGEATAVEWSTLAGRPAEASQGWSPQEEILYQALLLKRSIASAASAPADDVDHRPTSDQEMREMMEEFEEL</sequence>
<dbReference type="AlphaFoldDB" id="A0A8H4PIJ1"/>
<dbReference type="OrthoDB" id="5096204at2759"/>
<comment type="caution">
    <text evidence="2">The sequence shown here is derived from an EMBL/GenBank/DDBJ whole genome shotgun (WGS) entry which is preliminary data.</text>
</comment>
<gene>
    <name evidence="2" type="ORF">FALBO_1317</name>
</gene>
<name>A0A8H4PIJ1_9HYPO</name>
<feature type="compositionally biased region" description="Basic and acidic residues" evidence="1">
    <location>
        <begin position="202"/>
        <end position="217"/>
    </location>
</feature>
<keyword evidence="3" id="KW-1185">Reference proteome</keyword>
<reference evidence="2 3" key="1">
    <citation type="submission" date="2020-01" db="EMBL/GenBank/DDBJ databases">
        <title>Identification and distribution of gene clusters putatively required for synthesis of sphingolipid metabolism inhibitors in phylogenetically diverse species of the filamentous fungus Fusarium.</title>
        <authorList>
            <person name="Kim H.-S."/>
            <person name="Busman M."/>
            <person name="Brown D.W."/>
            <person name="Divon H."/>
            <person name="Uhlig S."/>
            <person name="Proctor R.H."/>
        </authorList>
    </citation>
    <scope>NUCLEOTIDE SEQUENCE [LARGE SCALE GENOMIC DNA]</scope>
    <source>
        <strain evidence="2 3">NRRL 20459</strain>
    </source>
</reference>
<dbReference type="Proteomes" id="UP000554235">
    <property type="component" value="Unassembled WGS sequence"/>
</dbReference>
<evidence type="ECO:0000313" key="3">
    <source>
        <dbReference type="Proteomes" id="UP000554235"/>
    </source>
</evidence>
<organism evidence="2 3">
    <name type="scientific">Fusarium albosuccineum</name>
    <dbReference type="NCBI Taxonomy" id="1237068"/>
    <lineage>
        <taxon>Eukaryota</taxon>
        <taxon>Fungi</taxon>
        <taxon>Dikarya</taxon>
        <taxon>Ascomycota</taxon>
        <taxon>Pezizomycotina</taxon>
        <taxon>Sordariomycetes</taxon>
        <taxon>Hypocreomycetidae</taxon>
        <taxon>Hypocreales</taxon>
        <taxon>Nectriaceae</taxon>
        <taxon>Fusarium</taxon>
        <taxon>Fusarium decemcellulare species complex</taxon>
    </lineage>
</organism>
<proteinExistence type="predicted"/>